<dbReference type="Proteomes" id="UP000001555">
    <property type="component" value="Unassembled WGS sequence"/>
</dbReference>
<sequence>MGGFSRLALLRGDGGLVGLKIPQDAVHSDLVGVSFLGLLDGLGVVLVLGGLRSNPSDVEGLC</sequence>
<dbReference type="VEuPathDB" id="VectorBase:ISCW015516"/>
<protein>
    <submittedName>
        <fullName evidence="1 2">Uncharacterized protein</fullName>
    </submittedName>
</protein>
<proteinExistence type="predicted"/>
<evidence type="ECO:0000313" key="2">
    <source>
        <dbReference type="EnsemblMetazoa" id="ISCW015516-PA"/>
    </source>
</evidence>
<keyword evidence="3" id="KW-1185">Reference proteome</keyword>
<reference evidence="2" key="2">
    <citation type="submission" date="2020-05" db="UniProtKB">
        <authorList>
            <consortium name="EnsemblMetazoa"/>
        </authorList>
    </citation>
    <scope>IDENTIFICATION</scope>
    <source>
        <strain evidence="2">wikel</strain>
    </source>
</reference>
<name>B7QNX2_IXOSC</name>
<dbReference type="HOGENOM" id="CLU_2906609_0_0_1"/>
<dbReference type="AlphaFoldDB" id="B7QNX2"/>
<dbReference type="VEuPathDB" id="VectorBase:ISCI015516"/>
<reference evidence="1 3" key="1">
    <citation type="submission" date="2008-03" db="EMBL/GenBank/DDBJ databases">
        <title>Annotation of Ixodes scapularis.</title>
        <authorList>
            <consortium name="Ixodes scapularis Genome Project Consortium"/>
            <person name="Caler E."/>
            <person name="Hannick L.I."/>
            <person name="Bidwell S."/>
            <person name="Joardar V."/>
            <person name="Thiagarajan M."/>
            <person name="Amedeo P."/>
            <person name="Galinsky K.J."/>
            <person name="Schobel S."/>
            <person name="Inman J."/>
            <person name="Hostetler J."/>
            <person name="Miller J."/>
            <person name="Hammond M."/>
            <person name="Megy K."/>
            <person name="Lawson D."/>
            <person name="Kodira C."/>
            <person name="Sutton G."/>
            <person name="Meyer J."/>
            <person name="Hill C.A."/>
            <person name="Birren B."/>
            <person name="Nene V."/>
            <person name="Collins F."/>
            <person name="Alarcon-Chaidez F."/>
            <person name="Wikel S."/>
            <person name="Strausberg R."/>
        </authorList>
    </citation>
    <scope>NUCLEOTIDE SEQUENCE [LARGE SCALE GENOMIC DNA]</scope>
    <source>
        <strain evidence="3">Wikel</strain>
        <strain evidence="1">Wikel colony</strain>
    </source>
</reference>
<dbReference type="EnsemblMetazoa" id="ISCW015516-RA">
    <property type="protein sequence ID" value="ISCW015516-PA"/>
    <property type="gene ID" value="ISCW015516"/>
</dbReference>
<evidence type="ECO:0000313" key="3">
    <source>
        <dbReference type="Proteomes" id="UP000001555"/>
    </source>
</evidence>
<dbReference type="InParanoid" id="B7QNX2"/>
<gene>
    <name evidence="1" type="ORF">IscW_ISCW015516</name>
</gene>
<organism>
    <name type="scientific">Ixodes scapularis</name>
    <name type="common">Black-legged tick</name>
    <name type="synonym">Deer tick</name>
    <dbReference type="NCBI Taxonomy" id="6945"/>
    <lineage>
        <taxon>Eukaryota</taxon>
        <taxon>Metazoa</taxon>
        <taxon>Ecdysozoa</taxon>
        <taxon>Arthropoda</taxon>
        <taxon>Chelicerata</taxon>
        <taxon>Arachnida</taxon>
        <taxon>Acari</taxon>
        <taxon>Parasitiformes</taxon>
        <taxon>Ixodida</taxon>
        <taxon>Ixodoidea</taxon>
        <taxon>Ixodidae</taxon>
        <taxon>Ixodinae</taxon>
        <taxon>Ixodes</taxon>
    </lineage>
</organism>
<accession>B7QNX2</accession>
<evidence type="ECO:0000313" key="1">
    <source>
        <dbReference type="EMBL" id="EEC20544.1"/>
    </source>
</evidence>
<dbReference type="EMBL" id="DS980543">
    <property type="protein sequence ID" value="EEC20544.1"/>
    <property type="molecule type" value="Genomic_DNA"/>
</dbReference>
<dbReference type="PaxDb" id="6945-B7QNX2"/>
<dbReference type="EMBL" id="ABJB010083066">
    <property type="status" value="NOT_ANNOTATED_CDS"/>
    <property type="molecule type" value="Genomic_DNA"/>
</dbReference>